<evidence type="ECO:0000313" key="2">
    <source>
        <dbReference type="Proteomes" id="UP000017246"/>
    </source>
</evidence>
<protein>
    <submittedName>
        <fullName evidence="1">Pre-mrna-splicing factor syf1</fullName>
    </submittedName>
</protein>
<accession>A0A0S4MMY5</accession>
<sequence>MRDKRQGASSPDSGSLLCDIFLDLFMFYLGGQQLFMYTFALDTTIVYVSEGLDKPGITKLSVTLLIFAQLLRNEPE</sequence>
<organism evidence="1 2">
    <name type="scientific">Echinococcus multilocularis</name>
    <name type="common">Fox tapeworm</name>
    <dbReference type="NCBI Taxonomy" id="6211"/>
    <lineage>
        <taxon>Eukaryota</taxon>
        <taxon>Metazoa</taxon>
        <taxon>Spiralia</taxon>
        <taxon>Lophotrochozoa</taxon>
        <taxon>Platyhelminthes</taxon>
        <taxon>Cestoda</taxon>
        <taxon>Eucestoda</taxon>
        <taxon>Cyclophyllidea</taxon>
        <taxon>Taeniidae</taxon>
        <taxon>Echinococcus</taxon>
    </lineage>
</organism>
<name>A0A0S4MMY5_ECHMU</name>
<dbReference type="AlphaFoldDB" id="A0A0S4MMY5"/>
<reference evidence="1" key="1">
    <citation type="journal article" date="2013" name="Nature">
        <title>The genomes of four tapeworm species reveal adaptations to parasitism.</title>
        <authorList>
            <person name="Tsai I.J."/>
            <person name="Zarowiecki M."/>
            <person name="Holroyd N."/>
            <person name="Garciarrubio A."/>
            <person name="Sanchez-Flores A."/>
            <person name="Brooks K.L."/>
            <person name="Tracey A."/>
            <person name="Bobes R.J."/>
            <person name="Fragoso G."/>
            <person name="Sciutto E."/>
            <person name="Aslett M."/>
            <person name="Beasley H."/>
            <person name="Bennett H.M."/>
            <person name="Cai J."/>
            <person name="Camicia F."/>
            <person name="Clark R."/>
            <person name="Cucher M."/>
            <person name="De Silva N."/>
            <person name="Day T.A."/>
            <person name="Deplazes P."/>
            <person name="Estrada K."/>
            <person name="Fernandez C."/>
            <person name="Holland P.W."/>
            <person name="Hou J."/>
            <person name="Hu S."/>
            <person name="Huckvale T."/>
            <person name="Hung S.S."/>
            <person name="Kamenetzky L."/>
            <person name="Keane J.A."/>
            <person name="Kiss F."/>
            <person name="Koziol U."/>
            <person name="Lambert O."/>
            <person name="Liu K."/>
            <person name="Luo X."/>
            <person name="Luo Y."/>
            <person name="Macchiaroli N."/>
            <person name="Nichol S."/>
            <person name="Paps J."/>
            <person name="Parkinson J."/>
            <person name="Pouchkina-Stantcheva N."/>
            <person name="Riddiford N."/>
            <person name="Rosenzvit M."/>
            <person name="Salinas G."/>
            <person name="Wasmuth J.D."/>
            <person name="Zamanian M."/>
            <person name="Zheng Y."/>
            <person name="Cai X."/>
            <person name="Soberon X."/>
            <person name="Olson P.D."/>
            <person name="Laclette J.P."/>
            <person name="Brehm K."/>
            <person name="Berriman M."/>
            <person name="Garciarrubio A."/>
            <person name="Bobes R.J."/>
            <person name="Fragoso G."/>
            <person name="Sanchez-Flores A."/>
            <person name="Estrada K."/>
            <person name="Cevallos M.A."/>
            <person name="Morett E."/>
            <person name="Gonzalez V."/>
            <person name="Portillo T."/>
            <person name="Ochoa-Leyva A."/>
            <person name="Jose M.V."/>
            <person name="Sciutto E."/>
            <person name="Landa A."/>
            <person name="Jimenez L."/>
            <person name="Valdes V."/>
            <person name="Carrero J.C."/>
            <person name="Larralde C."/>
            <person name="Morales-Montor J."/>
            <person name="Limon-Lason J."/>
            <person name="Soberon X."/>
            <person name="Laclette J.P."/>
        </authorList>
    </citation>
    <scope>NUCLEOTIDE SEQUENCE [LARGE SCALE GENOMIC DNA]</scope>
</reference>
<proteinExistence type="predicted"/>
<dbReference type="Proteomes" id="UP000017246">
    <property type="component" value="Unassembled WGS sequence"/>
</dbReference>
<reference evidence="1" key="2">
    <citation type="submission" date="2015-11" db="EMBL/GenBank/DDBJ databases">
        <authorList>
            <person name="Zhang Y."/>
            <person name="Guo Z."/>
        </authorList>
    </citation>
    <scope>NUCLEOTIDE SEQUENCE</scope>
</reference>
<dbReference type="EMBL" id="LN902848">
    <property type="protein sequence ID" value="CUT99782.1"/>
    <property type="molecule type" value="Genomic_DNA"/>
</dbReference>
<evidence type="ECO:0000313" key="1">
    <source>
        <dbReference type="EMBL" id="CUT99782.1"/>
    </source>
</evidence>
<keyword evidence="2" id="KW-1185">Reference proteome</keyword>